<evidence type="ECO:0000256" key="4">
    <source>
        <dbReference type="ARBA" id="ARBA00022723"/>
    </source>
</evidence>
<dbReference type="PANTHER" id="PTHR34047:SF8">
    <property type="entry name" value="PROTEIN YKFC"/>
    <property type="match status" value="1"/>
</dbReference>
<dbReference type="CDD" id="cd01651">
    <property type="entry name" value="RT_G2_intron"/>
    <property type="match status" value="1"/>
</dbReference>
<reference evidence="11 12" key="1">
    <citation type="submission" date="2023-07" db="EMBL/GenBank/DDBJ databases">
        <title>Genomic Encyclopedia of Type Strains, Phase IV (KMG-IV): sequencing the most valuable type-strain genomes for metagenomic binning, comparative biology and taxonomic classification.</title>
        <authorList>
            <person name="Goeker M."/>
        </authorList>
    </citation>
    <scope>NUCLEOTIDE SEQUENCE [LARGE SCALE GENOMIC DNA]</scope>
    <source>
        <strain evidence="11 12">DSM 17723</strain>
    </source>
</reference>
<dbReference type="Proteomes" id="UP001232245">
    <property type="component" value="Unassembled WGS sequence"/>
</dbReference>
<sequence length="419" mass="49162">MLMERILSRGNLLTALKRVEQNKGSHGIDGMSVKFLLRHLYENWDSLREALSTGNYQPSPVRRVEIPKPSGGVRLLGIPTVTDRFIQQAIAQVLTQIFDPTFSENSYGFRLNRSAHDAVRKAKGYIKEGFRWVIDIDLEKFFDRVNHDKLMGILAKRIEDHILLKLIRKYLQSGVMLNGVVKSTEEGTPQGGPLSPLLSNIILDKLDKELEARGHKFVRYADDCNIYVKSLKAGERVMESITAFIEQKLKLKVNRDKSAVDRPWKRKFLGFSFTWNKEPKVRIAKESIKRFKKKIREITSRSKPFPLEVRIEMLNRYLTGWCGYFALADTPSKFKEFDEWIRRRLRMCEWKQWKKPKTRVRKLIGLGVPDYKAYEWGNSRKKYWRVACSPILHKTLDNSYWSQRGLRSLYNRYEILRQS</sequence>
<dbReference type="EMBL" id="JAUSTZ010000002">
    <property type="protein sequence ID" value="MDQ0225124.1"/>
    <property type="molecule type" value="Genomic_DNA"/>
</dbReference>
<dbReference type="InterPro" id="IPR043502">
    <property type="entry name" value="DNA/RNA_pol_sf"/>
</dbReference>
<feature type="domain" description="Reverse transcriptase" evidence="10">
    <location>
        <begin position="47"/>
        <end position="273"/>
    </location>
</feature>
<organism evidence="11 12">
    <name type="scientific">Metabacillus niabensis</name>
    <dbReference type="NCBI Taxonomy" id="324854"/>
    <lineage>
        <taxon>Bacteria</taxon>
        <taxon>Bacillati</taxon>
        <taxon>Bacillota</taxon>
        <taxon>Bacilli</taxon>
        <taxon>Bacillales</taxon>
        <taxon>Bacillaceae</taxon>
        <taxon>Metabacillus</taxon>
    </lineage>
</organism>
<evidence type="ECO:0000256" key="3">
    <source>
        <dbReference type="ARBA" id="ARBA00022695"/>
    </source>
</evidence>
<evidence type="ECO:0000256" key="1">
    <source>
        <dbReference type="ARBA" id="ARBA00012493"/>
    </source>
</evidence>
<keyword evidence="12" id="KW-1185">Reference proteome</keyword>
<dbReference type="GO" id="GO:0003964">
    <property type="term" value="F:RNA-directed DNA polymerase activity"/>
    <property type="evidence" value="ECO:0007669"/>
    <property type="project" value="UniProtKB-KW"/>
</dbReference>
<gene>
    <name evidence="11" type="ORF">J2S02_001453</name>
</gene>
<dbReference type="PRINTS" id="PR00866">
    <property type="entry name" value="RNADNAPOLMS"/>
</dbReference>
<comment type="similarity">
    <text evidence="8">Belongs to the bacterial reverse transcriptase family.</text>
</comment>
<keyword evidence="7" id="KW-0051">Antiviral defense</keyword>
<evidence type="ECO:0000256" key="9">
    <source>
        <dbReference type="ARBA" id="ARBA00048173"/>
    </source>
</evidence>
<keyword evidence="3" id="KW-0548">Nucleotidyltransferase</keyword>
<name>A0ABT9YZG7_9BACI</name>
<dbReference type="NCBIfam" id="TIGR04416">
    <property type="entry name" value="group_II_RT_mat"/>
    <property type="match status" value="1"/>
</dbReference>
<dbReference type="Pfam" id="PF08388">
    <property type="entry name" value="GIIM"/>
    <property type="match status" value="1"/>
</dbReference>
<dbReference type="PROSITE" id="PS50878">
    <property type="entry name" value="RT_POL"/>
    <property type="match status" value="1"/>
</dbReference>
<evidence type="ECO:0000313" key="12">
    <source>
        <dbReference type="Proteomes" id="UP001232245"/>
    </source>
</evidence>
<evidence type="ECO:0000256" key="7">
    <source>
        <dbReference type="ARBA" id="ARBA00023118"/>
    </source>
</evidence>
<keyword evidence="6 11" id="KW-0695">RNA-directed DNA polymerase</keyword>
<dbReference type="InterPro" id="IPR051083">
    <property type="entry name" value="GrpII_Intron_Splice-Mob/Def"/>
</dbReference>
<comment type="catalytic activity">
    <reaction evidence="9">
        <text>DNA(n) + a 2'-deoxyribonucleoside 5'-triphosphate = DNA(n+1) + diphosphate</text>
        <dbReference type="Rhea" id="RHEA:22508"/>
        <dbReference type="Rhea" id="RHEA-COMP:17339"/>
        <dbReference type="Rhea" id="RHEA-COMP:17340"/>
        <dbReference type="ChEBI" id="CHEBI:33019"/>
        <dbReference type="ChEBI" id="CHEBI:61560"/>
        <dbReference type="ChEBI" id="CHEBI:173112"/>
        <dbReference type="EC" id="2.7.7.49"/>
    </reaction>
</comment>
<dbReference type="RefSeq" id="WP_174879464.1">
    <property type="nucleotide sequence ID" value="NZ_CADEPK010000021.1"/>
</dbReference>
<protein>
    <recommendedName>
        <fullName evidence="1">RNA-directed DNA polymerase</fullName>
        <ecNumber evidence="1">2.7.7.49</ecNumber>
    </recommendedName>
</protein>
<comment type="caution">
    <text evidence="11">The sequence shown here is derived from an EMBL/GenBank/DDBJ whole genome shotgun (WGS) entry which is preliminary data.</text>
</comment>
<keyword evidence="4" id="KW-0479">Metal-binding</keyword>
<proteinExistence type="inferred from homology"/>
<evidence type="ECO:0000256" key="6">
    <source>
        <dbReference type="ARBA" id="ARBA00022918"/>
    </source>
</evidence>
<dbReference type="EC" id="2.7.7.49" evidence="1"/>
<evidence type="ECO:0000256" key="2">
    <source>
        <dbReference type="ARBA" id="ARBA00022679"/>
    </source>
</evidence>
<evidence type="ECO:0000259" key="10">
    <source>
        <dbReference type="PROSITE" id="PS50878"/>
    </source>
</evidence>
<evidence type="ECO:0000256" key="5">
    <source>
        <dbReference type="ARBA" id="ARBA00022842"/>
    </source>
</evidence>
<dbReference type="InterPro" id="IPR000123">
    <property type="entry name" value="Reverse_transcriptase_msDNA"/>
</dbReference>
<keyword evidence="5" id="KW-0460">Magnesium</keyword>
<dbReference type="InterPro" id="IPR000477">
    <property type="entry name" value="RT_dom"/>
</dbReference>
<keyword evidence="2" id="KW-0808">Transferase</keyword>
<dbReference type="InterPro" id="IPR030931">
    <property type="entry name" value="Group_II_RT_mat"/>
</dbReference>
<dbReference type="InterPro" id="IPR013597">
    <property type="entry name" value="Mat_intron_G2"/>
</dbReference>
<dbReference type="SUPFAM" id="SSF56672">
    <property type="entry name" value="DNA/RNA polymerases"/>
    <property type="match status" value="1"/>
</dbReference>
<accession>A0ABT9YZG7</accession>
<evidence type="ECO:0000313" key="11">
    <source>
        <dbReference type="EMBL" id="MDQ0225124.1"/>
    </source>
</evidence>
<evidence type="ECO:0000256" key="8">
    <source>
        <dbReference type="ARBA" id="ARBA00034120"/>
    </source>
</evidence>
<dbReference type="Pfam" id="PF00078">
    <property type="entry name" value="RVT_1"/>
    <property type="match status" value="1"/>
</dbReference>
<dbReference type="PANTHER" id="PTHR34047">
    <property type="entry name" value="NUCLEAR INTRON MATURASE 1, MITOCHONDRIAL-RELATED"/>
    <property type="match status" value="1"/>
</dbReference>